<feature type="domain" description="RCK C-terminal" evidence="2">
    <location>
        <begin position="305"/>
        <end position="384"/>
    </location>
</feature>
<evidence type="ECO:0000313" key="3">
    <source>
        <dbReference type="EMBL" id="SEA36217.1"/>
    </source>
</evidence>
<dbReference type="InterPro" id="IPR006037">
    <property type="entry name" value="RCK_C"/>
</dbReference>
<dbReference type="InterPro" id="IPR036721">
    <property type="entry name" value="RCK_C_sf"/>
</dbReference>
<sequence>MSVLQVSAPAVDSTLLRTLAELLAFGVGAAVVGGASALVYRWYTKARLPLWLSVLFGLSGVALTLNTVGVFSDLLSGSTGIFDTARMLYNVAALGAGGLGAPAGRLVGDRIATDVFAVTGMRELDVEVSRLVRSVGRITDVTLPEDADDIGDIDGYDPVAQSIKETLAGKTLIFPRRLTVAELEDRLVTRLQDDYGVGHVDVELTADGTVEYLALGSRATGIGPTLAPGTVAIAVRADPANAASPGDRVQVWGTGPEPERLVTAELRAHVDDVATLVVDEQDAPRLDADETYRLVTLPTEPQAEREFASLLRAAEETMYVLTVAAGSDLVGATVESLDATVVAVKSADGGIDDLPDDRTLAAGDSVYLVSRPDTYRRLDARSRGPDEETQLL</sequence>
<gene>
    <name evidence="3" type="ORF">SAMN04488065_2829</name>
</gene>
<feature type="transmembrane region" description="Helical" evidence="1">
    <location>
        <begin position="22"/>
        <end position="43"/>
    </location>
</feature>
<dbReference type="AlphaFoldDB" id="A0A1H4AK92"/>
<accession>A0A1H4AK92</accession>
<evidence type="ECO:0000259" key="2">
    <source>
        <dbReference type="PROSITE" id="PS51202"/>
    </source>
</evidence>
<keyword evidence="1" id="KW-1133">Transmembrane helix</keyword>
<dbReference type="RefSeq" id="WP_092635915.1">
    <property type="nucleotide sequence ID" value="NZ_FNQT01000006.1"/>
</dbReference>
<keyword evidence="4" id="KW-1185">Reference proteome</keyword>
<dbReference type="GO" id="GO:0006813">
    <property type="term" value="P:potassium ion transport"/>
    <property type="evidence" value="ECO:0007669"/>
    <property type="project" value="InterPro"/>
</dbReference>
<dbReference type="PROSITE" id="PS51202">
    <property type="entry name" value="RCK_C"/>
    <property type="match status" value="1"/>
</dbReference>
<dbReference type="InterPro" id="IPR058604">
    <property type="entry name" value="DUF8167_3rd"/>
</dbReference>
<dbReference type="Proteomes" id="UP000236755">
    <property type="component" value="Unassembled WGS sequence"/>
</dbReference>
<dbReference type="OrthoDB" id="205214at2157"/>
<dbReference type="GO" id="GO:0008324">
    <property type="term" value="F:monoatomic cation transmembrane transporter activity"/>
    <property type="evidence" value="ECO:0007669"/>
    <property type="project" value="InterPro"/>
</dbReference>
<keyword evidence="1" id="KW-0472">Membrane</keyword>
<organism evidence="3 4">
    <name type="scientific">Haloplanus vescus</name>
    <dbReference type="NCBI Taxonomy" id="555874"/>
    <lineage>
        <taxon>Archaea</taxon>
        <taxon>Methanobacteriati</taxon>
        <taxon>Methanobacteriota</taxon>
        <taxon>Stenosarchaea group</taxon>
        <taxon>Halobacteria</taxon>
        <taxon>Halobacteriales</taxon>
        <taxon>Haloferacaceae</taxon>
        <taxon>Haloplanus</taxon>
    </lineage>
</organism>
<dbReference type="InterPro" id="IPR058603">
    <property type="entry name" value="DUF8167_2nd"/>
</dbReference>
<protein>
    <recommendedName>
        <fullName evidence="2">RCK C-terminal domain-containing protein</fullName>
    </recommendedName>
</protein>
<proteinExistence type="predicted"/>
<dbReference type="EMBL" id="FNQT01000006">
    <property type="protein sequence ID" value="SEA36217.1"/>
    <property type="molecule type" value="Genomic_DNA"/>
</dbReference>
<dbReference type="STRING" id="555874.SAMN04488065_2829"/>
<keyword evidence="1" id="KW-0812">Transmembrane</keyword>
<dbReference type="Pfam" id="PF26503">
    <property type="entry name" value="DUF8167_3rd"/>
    <property type="match status" value="1"/>
</dbReference>
<dbReference type="Pfam" id="PF26501">
    <property type="entry name" value="DUF8167"/>
    <property type="match status" value="1"/>
</dbReference>
<feature type="transmembrane region" description="Helical" evidence="1">
    <location>
        <begin position="50"/>
        <end position="71"/>
    </location>
</feature>
<evidence type="ECO:0000256" key="1">
    <source>
        <dbReference type="SAM" id="Phobius"/>
    </source>
</evidence>
<name>A0A1H4AK92_9EURY</name>
<dbReference type="SUPFAM" id="SSF116726">
    <property type="entry name" value="TrkA C-terminal domain-like"/>
    <property type="match status" value="1"/>
</dbReference>
<dbReference type="InterPro" id="IPR058480">
    <property type="entry name" value="DUF8167_N"/>
</dbReference>
<reference evidence="3 4" key="1">
    <citation type="submission" date="2016-10" db="EMBL/GenBank/DDBJ databases">
        <authorList>
            <person name="de Groot N.N."/>
        </authorList>
    </citation>
    <scope>NUCLEOTIDE SEQUENCE [LARGE SCALE GENOMIC DNA]</scope>
    <source>
        <strain evidence="3 4">CGMCC 1.8712</strain>
    </source>
</reference>
<evidence type="ECO:0000313" key="4">
    <source>
        <dbReference type="Proteomes" id="UP000236755"/>
    </source>
</evidence>
<dbReference type="Pfam" id="PF26502">
    <property type="entry name" value="DUF8167_2nd"/>
    <property type="match status" value="1"/>
</dbReference>